<name>A0A0F9RGE2_9ZZZZ</name>
<evidence type="ECO:0000313" key="1">
    <source>
        <dbReference type="EMBL" id="KKN24146.1"/>
    </source>
</evidence>
<reference evidence="1" key="1">
    <citation type="journal article" date="2015" name="Nature">
        <title>Complex archaea that bridge the gap between prokaryotes and eukaryotes.</title>
        <authorList>
            <person name="Spang A."/>
            <person name="Saw J.H."/>
            <person name="Jorgensen S.L."/>
            <person name="Zaremba-Niedzwiedzka K."/>
            <person name="Martijn J."/>
            <person name="Lind A.E."/>
            <person name="van Eijk R."/>
            <person name="Schleper C."/>
            <person name="Guy L."/>
            <person name="Ettema T.J."/>
        </authorList>
    </citation>
    <scope>NUCLEOTIDE SEQUENCE</scope>
</reference>
<sequence length="44" mass="4783">MPPDVLVDALAGGVERLFFVGAERAGNLRELRWLLAKPDTHPGP</sequence>
<proteinExistence type="predicted"/>
<protein>
    <submittedName>
        <fullName evidence="1">Uncharacterized protein</fullName>
    </submittedName>
</protein>
<accession>A0A0F9RGE2</accession>
<dbReference type="EMBL" id="LAZR01002906">
    <property type="protein sequence ID" value="KKN24146.1"/>
    <property type="molecule type" value="Genomic_DNA"/>
</dbReference>
<comment type="caution">
    <text evidence="1">The sequence shown here is derived from an EMBL/GenBank/DDBJ whole genome shotgun (WGS) entry which is preliminary data.</text>
</comment>
<gene>
    <name evidence="1" type="ORF">LCGC14_0897880</name>
</gene>
<dbReference type="AlphaFoldDB" id="A0A0F9RGE2"/>
<organism evidence="1">
    <name type="scientific">marine sediment metagenome</name>
    <dbReference type="NCBI Taxonomy" id="412755"/>
    <lineage>
        <taxon>unclassified sequences</taxon>
        <taxon>metagenomes</taxon>
        <taxon>ecological metagenomes</taxon>
    </lineage>
</organism>